<dbReference type="Gene3D" id="3.20.19.10">
    <property type="entry name" value="Aconitase, domain 4"/>
    <property type="match status" value="1"/>
</dbReference>
<evidence type="ECO:0000256" key="9">
    <source>
        <dbReference type="ARBA" id="ARBA00023239"/>
    </source>
</evidence>
<evidence type="ECO:0000313" key="13">
    <source>
        <dbReference type="Proteomes" id="UP000054770"/>
    </source>
</evidence>
<protein>
    <recommendedName>
        <fullName evidence="6">3-isopropylmalate dehydratase</fullName>
        <ecNumber evidence="6">4.2.1.33</ecNumber>
    </recommendedName>
</protein>
<comment type="catalytic activity">
    <reaction evidence="1">
        <text>(2R,3S)-3-isopropylmalate = (2S)-2-isopropylmalate</text>
        <dbReference type="Rhea" id="RHEA:32287"/>
        <dbReference type="ChEBI" id="CHEBI:1178"/>
        <dbReference type="ChEBI" id="CHEBI:35121"/>
        <dbReference type="EC" id="4.2.1.33"/>
    </reaction>
</comment>
<dbReference type="GO" id="GO:0003861">
    <property type="term" value="F:3-isopropylmalate dehydratase activity"/>
    <property type="evidence" value="ECO:0007669"/>
    <property type="project" value="UniProtKB-EC"/>
</dbReference>
<dbReference type="EMBL" id="FCON02000191">
    <property type="protein sequence ID" value="SAL85515.1"/>
    <property type="molecule type" value="Genomic_DNA"/>
</dbReference>
<evidence type="ECO:0000256" key="3">
    <source>
        <dbReference type="ARBA" id="ARBA00004729"/>
    </source>
</evidence>
<dbReference type="InterPro" id="IPR000573">
    <property type="entry name" value="AconitaseA/IPMdHydase_ssu_swvl"/>
</dbReference>
<organism evidence="12 13">
    <name type="scientific">Caballeronia choica</name>
    <dbReference type="NCBI Taxonomy" id="326476"/>
    <lineage>
        <taxon>Bacteria</taxon>
        <taxon>Pseudomonadati</taxon>
        <taxon>Pseudomonadota</taxon>
        <taxon>Betaproteobacteria</taxon>
        <taxon>Burkholderiales</taxon>
        <taxon>Burkholderiaceae</taxon>
        <taxon>Caballeronia</taxon>
    </lineage>
</organism>
<dbReference type="GO" id="GO:0009098">
    <property type="term" value="P:L-leucine biosynthetic process"/>
    <property type="evidence" value="ECO:0007669"/>
    <property type="project" value="UniProtKB-UniPathway"/>
</dbReference>
<dbReference type="EC" id="4.2.1.33" evidence="6"/>
<reference evidence="12" key="1">
    <citation type="submission" date="2016-01" db="EMBL/GenBank/DDBJ databases">
        <authorList>
            <person name="Peeters C."/>
        </authorList>
    </citation>
    <scope>NUCLEOTIDE SEQUENCE [LARGE SCALE GENOMIC DNA]</scope>
    <source>
        <strain evidence="12">LMG 22940</strain>
    </source>
</reference>
<keyword evidence="9" id="KW-0456">Lyase</keyword>
<evidence type="ECO:0000256" key="7">
    <source>
        <dbReference type="ARBA" id="ARBA00022430"/>
    </source>
</evidence>
<dbReference type="SUPFAM" id="SSF52016">
    <property type="entry name" value="LeuD/IlvD-like"/>
    <property type="match status" value="1"/>
</dbReference>
<comment type="pathway">
    <text evidence="3">Amino-acid biosynthesis; L-leucine biosynthesis; L-leucine from 3-methyl-2-oxobutanoate: step 2/4.</text>
</comment>
<keyword evidence="12" id="KW-0413">Isomerase</keyword>
<dbReference type="CDD" id="cd01577">
    <property type="entry name" value="IPMI_Swivel"/>
    <property type="match status" value="1"/>
</dbReference>
<keyword evidence="13" id="KW-1185">Reference proteome</keyword>
<dbReference type="OrthoDB" id="9777465at2"/>
<dbReference type="InterPro" id="IPR004431">
    <property type="entry name" value="3-IsopropMal_deHydase_ssu"/>
</dbReference>
<dbReference type="Pfam" id="PF00694">
    <property type="entry name" value="Aconitase_C"/>
    <property type="match status" value="1"/>
</dbReference>
<keyword evidence="7" id="KW-0432">Leucine biosynthesis</keyword>
<evidence type="ECO:0000256" key="8">
    <source>
        <dbReference type="ARBA" id="ARBA00022605"/>
    </source>
</evidence>
<sequence>MDKVSVITGVAAPLLRANVDTDTIIRIERLTHEPREQLGRFALETLRLRHDGSEDPACMLNQPPFRDAPILLAGQNFGCGSSREGAVWALMAMGTRCVIAPSFGEIFYNNCFQNGMLPVRLSADAIATLAEAAASREVTVDLSAQAVSVGEARFHFDIEALRRDALLEGLDDISRTLARLPRIEAWQRSDQLSRPWIWSVLDA</sequence>
<dbReference type="RefSeq" id="WP_087649514.1">
    <property type="nucleotide sequence ID" value="NZ_FCON02000191.1"/>
</dbReference>
<dbReference type="NCBIfam" id="NF002458">
    <property type="entry name" value="PRK01641.1"/>
    <property type="match status" value="1"/>
</dbReference>
<dbReference type="Proteomes" id="UP000054770">
    <property type="component" value="Unassembled WGS sequence"/>
</dbReference>
<proteinExistence type="inferred from homology"/>
<dbReference type="PANTHER" id="PTHR43345:SF5">
    <property type="entry name" value="3-ISOPROPYLMALATE DEHYDRATASE SMALL SUBUNIT"/>
    <property type="match status" value="1"/>
</dbReference>
<accession>A0A158KX24</accession>
<dbReference type="UniPathway" id="UPA00048">
    <property type="reaction ID" value="UER00071"/>
</dbReference>
<evidence type="ECO:0000256" key="6">
    <source>
        <dbReference type="ARBA" id="ARBA00011998"/>
    </source>
</evidence>
<dbReference type="PANTHER" id="PTHR43345">
    <property type="entry name" value="3-ISOPROPYLMALATE DEHYDRATASE SMALL SUBUNIT 2-RELATED-RELATED"/>
    <property type="match status" value="1"/>
</dbReference>
<feature type="domain" description="Aconitase A/isopropylmalate dehydratase small subunit swivel" evidence="11">
    <location>
        <begin position="2"/>
        <end position="123"/>
    </location>
</feature>
<dbReference type="GO" id="GO:0016853">
    <property type="term" value="F:isomerase activity"/>
    <property type="evidence" value="ECO:0007669"/>
    <property type="project" value="UniProtKB-KW"/>
</dbReference>
<dbReference type="InterPro" id="IPR033940">
    <property type="entry name" value="IPMI_Swivel"/>
</dbReference>
<evidence type="ECO:0000256" key="5">
    <source>
        <dbReference type="ARBA" id="ARBA00011271"/>
    </source>
</evidence>
<dbReference type="InterPro" id="IPR050075">
    <property type="entry name" value="LeuD"/>
</dbReference>
<dbReference type="NCBIfam" id="TIGR00171">
    <property type="entry name" value="leuD"/>
    <property type="match status" value="1"/>
</dbReference>
<dbReference type="InterPro" id="IPR015928">
    <property type="entry name" value="Aconitase/3IPM_dehydase_swvl"/>
</dbReference>
<evidence type="ECO:0000259" key="11">
    <source>
        <dbReference type="Pfam" id="PF00694"/>
    </source>
</evidence>
<evidence type="ECO:0000256" key="1">
    <source>
        <dbReference type="ARBA" id="ARBA00000491"/>
    </source>
</evidence>
<evidence type="ECO:0000256" key="10">
    <source>
        <dbReference type="ARBA" id="ARBA00023304"/>
    </source>
</evidence>
<dbReference type="AlphaFoldDB" id="A0A158KX24"/>
<dbReference type="GO" id="GO:0009316">
    <property type="term" value="C:3-isopropylmalate dehydratase complex"/>
    <property type="evidence" value="ECO:0007669"/>
    <property type="project" value="InterPro"/>
</dbReference>
<comment type="caution">
    <text evidence="12">The sequence shown here is derived from an EMBL/GenBank/DDBJ whole genome shotgun (WGS) entry which is preliminary data.</text>
</comment>
<evidence type="ECO:0000313" key="12">
    <source>
        <dbReference type="EMBL" id="SAL85515.1"/>
    </source>
</evidence>
<keyword evidence="8" id="KW-0028">Amino-acid biosynthesis</keyword>
<comment type="subunit">
    <text evidence="5">Heterodimer of LeuC and LeuD.</text>
</comment>
<evidence type="ECO:0000256" key="4">
    <source>
        <dbReference type="ARBA" id="ARBA00009845"/>
    </source>
</evidence>
<name>A0A158KX24_9BURK</name>
<keyword evidence="10" id="KW-0100">Branched-chain amino acid biosynthesis</keyword>
<comment type="function">
    <text evidence="2">Catalyzes the isomerization between 2-isopropylmalate and 3-isopropylmalate, via the formation of 2-isopropylmaleate.</text>
</comment>
<evidence type="ECO:0000256" key="2">
    <source>
        <dbReference type="ARBA" id="ARBA00002695"/>
    </source>
</evidence>
<gene>
    <name evidence="12" type="ORF">AWB68_07707</name>
</gene>
<comment type="similarity">
    <text evidence="4">Belongs to the LeuD family. LeuD type 1 subfamily.</text>
</comment>